<dbReference type="Gene3D" id="3.30.420.10">
    <property type="entry name" value="Ribonuclease H-like superfamily/Ribonuclease H"/>
    <property type="match status" value="1"/>
</dbReference>
<dbReference type="InterPro" id="IPR036397">
    <property type="entry name" value="RNaseH_sf"/>
</dbReference>
<reference evidence="2" key="1">
    <citation type="submission" date="2021-02" db="EMBL/GenBank/DDBJ databases">
        <authorList>
            <person name="Nowell W R."/>
        </authorList>
    </citation>
    <scope>NUCLEOTIDE SEQUENCE</scope>
</reference>
<dbReference type="PANTHER" id="PTHR37984:SF15">
    <property type="entry name" value="INTEGRASE CATALYTIC DOMAIN-CONTAINING PROTEIN"/>
    <property type="match status" value="1"/>
</dbReference>
<dbReference type="Gene3D" id="1.10.340.70">
    <property type="match status" value="1"/>
</dbReference>
<sequence length="408" mass="47471">DINKLKFEQDGDPDIQTIIKNLCSPPHQLSFVLIEKILYKLIALEKNPSLTAKVIYLPSSMINSLLRACHDDPMTGAHFSTDRTYYKIRNHFWWPQMKSTIQRYIKACRLCTQYNISRHKKYGQLRPISPPEGPFTLVGIDYCGPFKQTPRENQYVLVITDYFTRHITAIALPNCTAEITAQALFNEFFCKYGIPSVILSDQGSHFQNQLMGNIKKLIGYNHIYSTPYHPQTNGVVERFNATFVPQISKLQDTQNNNWDEFLQAVVFAYNTGAHKTTKFSPYELLYGRSPRLPIYTRPTQFSFNKPNDYFEQLKKTLRIYHQASIDNILQQQQVTKTWYDRHRLNPQLKIGNKVLTRIYGLRGKLEPKFSPIPKVIVQVRHPVYIVEDEQTHITSQVHVSDLRPILTE</sequence>
<dbReference type="PANTHER" id="PTHR37984">
    <property type="entry name" value="PROTEIN CBG26694"/>
    <property type="match status" value="1"/>
</dbReference>
<feature type="non-terminal residue" evidence="2">
    <location>
        <position position="1"/>
    </location>
</feature>
<comment type="caution">
    <text evidence="2">The sequence shown here is derived from an EMBL/GenBank/DDBJ whole genome shotgun (WGS) entry which is preliminary data.</text>
</comment>
<evidence type="ECO:0000313" key="2">
    <source>
        <dbReference type="EMBL" id="CAF5058805.1"/>
    </source>
</evidence>
<accession>A0A8S3E925</accession>
<dbReference type="InterPro" id="IPR041588">
    <property type="entry name" value="Integrase_H2C2"/>
</dbReference>
<dbReference type="EMBL" id="CAJOBH010227787">
    <property type="protein sequence ID" value="CAF5058805.1"/>
    <property type="molecule type" value="Genomic_DNA"/>
</dbReference>
<dbReference type="InterPro" id="IPR050951">
    <property type="entry name" value="Retrovirus_Pol_polyprotein"/>
</dbReference>
<dbReference type="Pfam" id="PF00665">
    <property type="entry name" value="rve"/>
    <property type="match status" value="1"/>
</dbReference>
<dbReference type="FunFam" id="3.30.420.10:FF:000032">
    <property type="entry name" value="Retrovirus-related Pol polyprotein from transposon 297-like Protein"/>
    <property type="match status" value="1"/>
</dbReference>
<dbReference type="SUPFAM" id="SSF53098">
    <property type="entry name" value="Ribonuclease H-like"/>
    <property type="match status" value="1"/>
</dbReference>
<gene>
    <name evidence="2" type="ORF">BYL167_LOCUS58996</name>
</gene>
<dbReference type="FunFam" id="1.10.340.70:FF:000001">
    <property type="entry name" value="Retrovirus-related Pol polyprotein from transposon gypsy-like Protein"/>
    <property type="match status" value="1"/>
</dbReference>
<dbReference type="AlphaFoldDB" id="A0A8S3E925"/>
<dbReference type="InterPro" id="IPR001584">
    <property type="entry name" value="Integrase_cat-core"/>
</dbReference>
<dbReference type="Pfam" id="PF17921">
    <property type="entry name" value="Integrase_H2C2"/>
    <property type="match status" value="1"/>
</dbReference>
<protein>
    <recommendedName>
        <fullName evidence="1">Integrase catalytic domain-containing protein</fullName>
    </recommendedName>
</protein>
<dbReference type="InterPro" id="IPR012337">
    <property type="entry name" value="RNaseH-like_sf"/>
</dbReference>
<feature type="domain" description="Integrase catalytic" evidence="1">
    <location>
        <begin position="130"/>
        <end position="289"/>
    </location>
</feature>
<name>A0A8S3E925_9BILA</name>
<dbReference type="Proteomes" id="UP000681967">
    <property type="component" value="Unassembled WGS sequence"/>
</dbReference>
<evidence type="ECO:0000313" key="3">
    <source>
        <dbReference type="Proteomes" id="UP000681967"/>
    </source>
</evidence>
<evidence type="ECO:0000259" key="1">
    <source>
        <dbReference type="PROSITE" id="PS50994"/>
    </source>
</evidence>
<dbReference type="GO" id="GO:0003676">
    <property type="term" value="F:nucleic acid binding"/>
    <property type="evidence" value="ECO:0007669"/>
    <property type="project" value="InterPro"/>
</dbReference>
<dbReference type="GO" id="GO:0015074">
    <property type="term" value="P:DNA integration"/>
    <property type="evidence" value="ECO:0007669"/>
    <property type="project" value="InterPro"/>
</dbReference>
<organism evidence="2 3">
    <name type="scientific">Rotaria magnacalcarata</name>
    <dbReference type="NCBI Taxonomy" id="392030"/>
    <lineage>
        <taxon>Eukaryota</taxon>
        <taxon>Metazoa</taxon>
        <taxon>Spiralia</taxon>
        <taxon>Gnathifera</taxon>
        <taxon>Rotifera</taxon>
        <taxon>Eurotatoria</taxon>
        <taxon>Bdelloidea</taxon>
        <taxon>Philodinida</taxon>
        <taxon>Philodinidae</taxon>
        <taxon>Rotaria</taxon>
    </lineage>
</organism>
<dbReference type="PROSITE" id="PS50994">
    <property type="entry name" value="INTEGRASE"/>
    <property type="match status" value="1"/>
</dbReference>
<proteinExistence type="predicted"/>